<dbReference type="EMBL" id="ADBJ01000027">
    <property type="protein sequence ID" value="EFA80926.1"/>
    <property type="molecule type" value="Genomic_DNA"/>
</dbReference>
<reference evidence="2 3" key="1">
    <citation type="journal article" date="2011" name="Genome Res.">
        <title>Phylogeny-wide analysis of social amoeba genomes highlights ancient origins for complex intercellular communication.</title>
        <authorList>
            <person name="Heidel A.J."/>
            <person name="Lawal H.M."/>
            <person name="Felder M."/>
            <person name="Schilde C."/>
            <person name="Helps N.R."/>
            <person name="Tunggal B."/>
            <person name="Rivero F."/>
            <person name="John U."/>
            <person name="Schleicher M."/>
            <person name="Eichinger L."/>
            <person name="Platzer M."/>
            <person name="Noegel A.A."/>
            <person name="Schaap P."/>
            <person name="Gloeckner G."/>
        </authorList>
    </citation>
    <scope>NUCLEOTIDE SEQUENCE [LARGE SCALE GENOMIC DNA]</scope>
    <source>
        <strain evidence="3">ATCC 26659 / Pp 5 / PN500</strain>
    </source>
</reference>
<dbReference type="FunCoup" id="D3BCD6">
    <property type="interactions" value="176"/>
</dbReference>
<sequence length="209" mass="23567">MLRVIVIGGSGATGKELLKELIASPKVASITSLGRRNVDDLQSEKLNQVIVDFEKLDDYKESFKGQEAAFCCLGTTKKQAGTAEKFRHIELDYSSAFSRLAKEANIEQMHLLTSQGANPNSWFLYMKTKGEIEEAMKRDTFKNLYIYRPGFLNRGATDRFGEKALSYLMSGIPVNTVARSMVKLFERQNEQTPSGVNVLYNKEIYKESK</sequence>
<protein>
    <submittedName>
        <fullName evidence="2">Putative transcription coactivator</fullName>
    </submittedName>
</protein>
<dbReference type="AlphaFoldDB" id="D3BCD6"/>
<dbReference type="InterPro" id="IPR036291">
    <property type="entry name" value="NAD(P)-bd_dom_sf"/>
</dbReference>
<dbReference type="RefSeq" id="XP_020433044.1">
    <property type="nucleotide sequence ID" value="XM_020577024.1"/>
</dbReference>
<dbReference type="SUPFAM" id="SSF51735">
    <property type="entry name" value="NAD(P)-binding Rossmann-fold domains"/>
    <property type="match status" value="1"/>
</dbReference>
<proteinExistence type="predicted"/>
<dbReference type="Pfam" id="PF13460">
    <property type="entry name" value="NAD_binding_10"/>
    <property type="match status" value="1"/>
</dbReference>
<dbReference type="PANTHER" id="PTHR14097">
    <property type="entry name" value="OXIDOREDUCTASE HTATIP2"/>
    <property type="match status" value="1"/>
</dbReference>
<dbReference type="Gene3D" id="3.40.50.720">
    <property type="entry name" value="NAD(P)-binding Rossmann-like Domain"/>
    <property type="match status" value="1"/>
</dbReference>
<evidence type="ECO:0000259" key="1">
    <source>
        <dbReference type="Pfam" id="PF13460"/>
    </source>
</evidence>
<dbReference type="GO" id="GO:0051170">
    <property type="term" value="P:import into nucleus"/>
    <property type="evidence" value="ECO:0007669"/>
    <property type="project" value="TreeGrafter"/>
</dbReference>
<dbReference type="PANTHER" id="PTHR14097:SF7">
    <property type="entry name" value="OXIDOREDUCTASE HTATIP2"/>
    <property type="match status" value="1"/>
</dbReference>
<dbReference type="GeneID" id="31361644"/>
<dbReference type="InParanoid" id="D3BCD6"/>
<dbReference type="OMA" id="DWPQLTI"/>
<organism evidence="2 3">
    <name type="scientific">Heterostelium pallidum (strain ATCC 26659 / Pp 5 / PN500)</name>
    <name type="common">Cellular slime mold</name>
    <name type="synonym">Polysphondylium pallidum</name>
    <dbReference type="NCBI Taxonomy" id="670386"/>
    <lineage>
        <taxon>Eukaryota</taxon>
        <taxon>Amoebozoa</taxon>
        <taxon>Evosea</taxon>
        <taxon>Eumycetozoa</taxon>
        <taxon>Dictyostelia</taxon>
        <taxon>Acytosteliales</taxon>
        <taxon>Acytosteliaceae</taxon>
        <taxon>Heterostelium</taxon>
    </lineage>
</organism>
<feature type="domain" description="NAD(P)-binding" evidence="1">
    <location>
        <begin position="8"/>
        <end position="186"/>
    </location>
</feature>
<name>D3BCD6_HETP5</name>
<keyword evidence="3" id="KW-1185">Reference proteome</keyword>
<dbReference type="InterPro" id="IPR016040">
    <property type="entry name" value="NAD(P)-bd_dom"/>
</dbReference>
<accession>D3BCD6</accession>
<comment type="caution">
    <text evidence="2">The sequence shown here is derived from an EMBL/GenBank/DDBJ whole genome shotgun (WGS) entry which is preliminary data.</text>
</comment>
<dbReference type="Proteomes" id="UP000001396">
    <property type="component" value="Unassembled WGS sequence"/>
</dbReference>
<gene>
    <name evidence="2" type="ORF">PPL_06161</name>
</gene>
<dbReference type="GO" id="GO:0005737">
    <property type="term" value="C:cytoplasm"/>
    <property type="evidence" value="ECO:0007669"/>
    <property type="project" value="TreeGrafter"/>
</dbReference>
<evidence type="ECO:0000313" key="3">
    <source>
        <dbReference type="Proteomes" id="UP000001396"/>
    </source>
</evidence>
<evidence type="ECO:0000313" key="2">
    <source>
        <dbReference type="EMBL" id="EFA80926.1"/>
    </source>
</evidence>
<dbReference type="STRING" id="670386.D3BCD6"/>